<evidence type="ECO:0000259" key="4">
    <source>
        <dbReference type="PROSITE" id="PS50126"/>
    </source>
</evidence>
<dbReference type="Pfam" id="PF07541">
    <property type="entry name" value="EIF_2_alpha"/>
    <property type="match status" value="1"/>
</dbReference>
<dbReference type="PROSITE" id="PS50126">
    <property type="entry name" value="S1"/>
    <property type="match status" value="1"/>
</dbReference>
<accession>X1AA19</accession>
<name>X1AA19_9ZZZZ</name>
<dbReference type="InterPro" id="IPR024054">
    <property type="entry name" value="TIF2_asu_middle_sf"/>
</dbReference>
<evidence type="ECO:0000256" key="1">
    <source>
        <dbReference type="ARBA" id="ARBA00007223"/>
    </source>
</evidence>
<dbReference type="Pfam" id="PF00575">
    <property type="entry name" value="S1"/>
    <property type="match status" value="1"/>
</dbReference>
<evidence type="ECO:0000313" key="5">
    <source>
        <dbReference type="EMBL" id="GAG56971.1"/>
    </source>
</evidence>
<protein>
    <recommendedName>
        <fullName evidence="4">S1 motif domain-containing protein</fullName>
    </recommendedName>
</protein>
<dbReference type="PANTHER" id="PTHR10602">
    <property type="entry name" value="EUKARYOTIC TRANSLATION INITIATION FACTOR 2 SUBUNIT 1"/>
    <property type="match status" value="1"/>
</dbReference>
<dbReference type="Gene3D" id="1.10.150.190">
    <property type="entry name" value="Translation initiation factor 2, subunit 1, domain 2"/>
    <property type="match status" value="1"/>
</dbReference>
<proteinExistence type="inferred from homology"/>
<comment type="similarity">
    <text evidence="1">Belongs to the eIF-2-alpha family.</text>
</comment>
<dbReference type="Gene3D" id="3.30.70.1130">
    <property type="entry name" value="EIF_2_alpha"/>
    <property type="match status" value="1"/>
</dbReference>
<dbReference type="InterPro" id="IPR011488">
    <property type="entry name" value="TIF_2_asu"/>
</dbReference>
<dbReference type="InterPro" id="IPR012340">
    <property type="entry name" value="NA-bd_OB-fold"/>
</dbReference>
<dbReference type="SUPFAM" id="SSF50249">
    <property type="entry name" value="Nucleic acid-binding proteins"/>
    <property type="match status" value="1"/>
</dbReference>
<reference evidence="5" key="1">
    <citation type="journal article" date="2014" name="Front. Microbiol.">
        <title>High frequency of phylogenetically diverse reductive dehalogenase-homologous genes in deep subseafloor sedimentary metagenomes.</title>
        <authorList>
            <person name="Kawai M."/>
            <person name="Futagami T."/>
            <person name="Toyoda A."/>
            <person name="Takaki Y."/>
            <person name="Nishi S."/>
            <person name="Hori S."/>
            <person name="Arai W."/>
            <person name="Tsubouchi T."/>
            <person name="Morono Y."/>
            <person name="Uchiyama I."/>
            <person name="Ito T."/>
            <person name="Fujiyama A."/>
            <person name="Inagaki F."/>
            <person name="Takami H."/>
        </authorList>
    </citation>
    <scope>NUCLEOTIDE SEQUENCE</scope>
    <source>
        <strain evidence="5">Expedition CK06-06</strain>
    </source>
</reference>
<dbReference type="InterPro" id="IPR024055">
    <property type="entry name" value="TIF2_asu_C"/>
</dbReference>
<dbReference type="EMBL" id="BART01008708">
    <property type="protein sequence ID" value="GAG56971.1"/>
    <property type="molecule type" value="Genomic_DNA"/>
</dbReference>
<dbReference type="SUPFAM" id="SSF116742">
    <property type="entry name" value="eIF2alpha middle domain-like"/>
    <property type="match status" value="1"/>
</dbReference>
<dbReference type="GO" id="GO:0003723">
    <property type="term" value="F:RNA binding"/>
    <property type="evidence" value="ECO:0007669"/>
    <property type="project" value="InterPro"/>
</dbReference>
<dbReference type="SUPFAM" id="SSF110993">
    <property type="entry name" value="eIF-2-alpha, C-terminal domain"/>
    <property type="match status" value="1"/>
</dbReference>
<comment type="caution">
    <text evidence="5">The sequence shown here is derived from an EMBL/GenBank/DDBJ whole genome shotgun (WGS) entry which is preliminary data.</text>
</comment>
<organism evidence="5">
    <name type="scientific">marine sediment metagenome</name>
    <dbReference type="NCBI Taxonomy" id="412755"/>
    <lineage>
        <taxon>unclassified sequences</taxon>
        <taxon>metagenomes</taxon>
        <taxon>ecological metagenomes</taxon>
    </lineage>
</organism>
<gene>
    <name evidence="5" type="ORF">S01H4_19511</name>
</gene>
<dbReference type="Gene3D" id="2.40.50.140">
    <property type="entry name" value="Nucleic acid-binding proteins"/>
    <property type="match status" value="1"/>
</dbReference>
<dbReference type="AlphaFoldDB" id="X1AA19"/>
<dbReference type="PANTHER" id="PTHR10602:SF0">
    <property type="entry name" value="EUKARYOTIC TRANSLATION INITIATION FACTOR 2 SUBUNIT 1"/>
    <property type="match status" value="1"/>
</dbReference>
<keyword evidence="2" id="KW-0396">Initiation factor</keyword>
<dbReference type="GO" id="GO:0003743">
    <property type="term" value="F:translation initiation factor activity"/>
    <property type="evidence" value="ECO:0007669"/>
    <property type="project" value="UniProtKB-KW"/>
</dbReference>
<sequence>MVKSRTKFPKDPEFVLARVVEIEKQYVYVDLIDYEGLPSEKLARGMIHISEISSRWIKNVRNFVRINQVIVLRVLKVDEYKGHVDCSLRRVNSAQKDRRMKEHKYATKYENMLQFLADEKDMSLDEAYDLIGFPVLDLFTSYQEALEALKENGKDILEEIELDSDDIKNTYLQIIEENVEISTVTIIGKVKLSFITDNGIEQIKEALLGAMKVVEKPKPTRSINISYIGTPYYRLEIVSKDYIDAEGILSEALEIIQGEAEQYNGQFEFLRD</sequence>
<keyword evidence="3" id="KW-0648">Protein biosynthesis</keyword>
<dbReference type="GO" id="GO:0043022">
    <property type="term" value="F:ribosome binding"/>
    <property type="evidence" value="ECO:0007669"/>
    <property type="project" value="TreeGrafter"/>
</dbReference>
<evidence type="ECO:0000256" key="2">
    <source>
        <dbReference type="ARBA" id="ARBA00022540"/>
    </source>
</evidence>
<dbReference type="InterPro" id="IPR003029">
    <property type="entry name" value="S1_domain"/>
</dbReference>
<evidence type="ECO:0000256" key="3">
    <source>
        <dbReference type="ARBA" id="ARBA00022917"/>
    </source>
</evidence>
<dbReference type="SMART" id="SM00316">
    <property type="entry name" value="S1"/>
    <property type="match status" value="1"/>
</dbReference>
<feature type="domain" description="S1 motif" evidence="4">
    <location>
        <begin position="12"/>
        <end position="89"/>
    </location>
</feature>